<gene>
    <name evidence="3" type="ORF">DC094_14250</name>
</gene>
<keyword evidence="2" id="KW-1133">Transmembrane helix</keyword>
<dbReference type="EMBL" id="QDDL01000006">
    <property type="protein sequence ID" value="PVZ67597.1"/>
    <property type="molecule type" value="Genomic_DNA"/>
</dbReference>
<dbReference type="AlphaFoldDB" id="A0A2V1GVA2"/>
<organism evidence="3 4">
    <name type="scientific">Pelagibaculum spongiae</name>
    <dbReference type="NCBI Taxonomy" id="2080658"/>
    <lineage>
        <taxon>Bacteria</taxon>
        <taxon>Pseudomonadati</taxon>
        <taxon>Pseudomonadota</taxon>
        <taxon>Gammaproteobacteria</taxon>
        <taxon>Oceanospirillales</taxon>
        <taxon>Pelagibaculum</taxon>
    </lineage>
</organism>
<evidence type="ECO:0000313" key="4">
    <source>
        <dbReference type="Proteomes" id="UP000244906"/>
    </source>
</evidence>
<dbReference type="Proteomes" id="UP000244906">
    <property type="component" value="Unassembled WGS sequence"/>
</dbReference>
<sequence length="299" mass="34074">MPQQAISLGEKIKPLIRSTGDGLPRFLYNKLTTSPITTWLQTMWYHSEMVQRHYRYYGLISWAAWILITLWALPWPQGWSLQLFYFMLSISYPAIYLLPAWLISAPLNRASIRRPESFKRRFGAFLTNWISCSVIMTLVSASWLLSAQTSSSSAQQLSQWLISTSHQLSFIEALVSQQWLSNALLPACMVILAPAIFLLQWSLFRIAHLIAKNTRQIPQLARWAVLLLAITVSERVFYGFGDFYQIPAVNQLAMQLPGYQPMTMQGFLTHLRFRQPTTNTRATPAGEALAATKSDNQPG</sequence>
<keyword evidence="2" id="KW-0472">Membrane</keyword>
<accession>A0A2V1GVA2</accession>
<evidence type="ECO:0000256" key="2">
    <source>
        <dbReference type="SAM" id="Phobius"/>
    </source>
</evidence>
<feature type="transmembrane region" description="Helical" evidence="2">
    <location>
        <begin position="54"/>
        <end position="73"/>
    </location>
</feature>
<proteinExistence type="predicted"/>
<feature type="transmembrane region" description="Helical" evidence="2">
    <location>
        <begin position="124"/>
        <end position="145"/>
    </location>
</feature>
<keyword evidence="4" id="KW-1185">Reference proteome</keyword>
<comment type="caution">
    <text evidence="3">The sequence shown here is derived from an EMBL/GenBank/DDBJ whole genome shotgun (WGS) entry which is preliminary data.</text>
</comment>
<protein>
    <submittedName>
        <fullName evidence="3">Uncharacterized protein</fullName>
    </submittedName>
</protein>
<reference evidence="3 4" key="1">
    <citation type="submission" date="2018-04" db="EMBL/GenBank/DDBJ databases">
        <title>Thalassorhabdus spongiae gen. nov., sp. nov., isolated from a marine sponge in South-West Iceland.</title>
        <authorList>
            <person name="Knobloch S."/>
            <person name="Daussin A."/>
            <person name="Johannsson R."/>
            <person name="Marteinsson V.T."/>
        </authorList>
    </citation>
    <scope>NUCLEOTIDE SEQUENCE [LARGE SCALE GENOMIC DNA]</scope>
    <source>
        <strain evidence="3 4">Hp12</strain>
    </source>
</reference>
<name>A0A2V1GVA2_9GAMM</name>
<feature type="transmembrane region" description="Helical" evidence="2">
    <location>
        <begin position="79"/>
        <end position="103"/>
    </location>
</feature>
<feature type="transmembrane region" description="Helical" evidence="2">
    <location>
        <begin position="179"/>
        <end position="199"/>
    </location>
</feature>
<keyword evidence="2" id="KW-0812">Transmembrane</keyword>
<evidence type="ECO:0000313" key="3">
    <source>
        <dbReference type="EMBL" id="PVZ67597.1"/>
    </source>
</evidence>
<feature type="region of interest" description="Disordered" evidence="1">
    <location>
        <begin position="280"/>
        <end position="299"/>
    </location>
</feature>
<evidence type="ECO:0000256" key="1">
    <source>
        <dbReference type="SAM" id="MobiDB-lite"/>
    </source>
</evidence>